<accession>A0A8H7Y6F6</accession>
<name>A0A8H7Y6F6_PSICU</name>
<feature type="compositionally biased region" description="Basic residues" evidence="1">
    <location>
        <begin position="430"/>
        <end position="440"/>
    </location>
</feature>
<protein>
    <submittedName>
        <fullName evidence="2">Uncharacterized protein</fullName>
    </submittedName>
</protein>
<feature type="region of interest" description="Disordered" evidence="1">
    <location>
        <begin position="544"/>
        <end position="674"/>
    </location>
</feature>
<evidence type="ECO:0000256" key="1">
    <source>
        <dbReference type="SAM" id="MobiDB-lite"/>
    </source>
</evidence>
<feature type="region of interest" description="Disordered" evidence="1">
    <location>
        <begin position="416"/>
        <end position="447"/>
    </location>
</feature>
<feature type="compositionally biased region" description="Pro residues" evidence="1">
    <location>
        <begin position="563"/>
        <end position="575"/>
    </location>
</feature>
<dbReference type="OrthoDB" id="3062213at2759"/>
<evidence type="ECO:0000313" key="2">
    <source>
        <dbReference type="EMBL" id="KAG5173543.1"/>
    </source>
</evidence>
<dbReference type="AlphaFoldDB" id="A0A8H7Y6F6"/>
<proteinExistence type="predicted"/>
<dbReference type="EMBL" id="JAFIQS010000001">
    <property type="protein sequence ID" value="KAG5173543.1"/>
    <property type="molecule type" value="Genomic_DNA"/>
</dbReference>
<feature type="compositionally biased region" description="Basic and acidic residues" evidence="1">
    <location>
        <begin position="608"/>
        <end position="622"/>
    </location>
</feature>
<feature type="compositionally biased region" description="Basic residues" evidence="1">
    <location>
        <begin position="664"/>
        <end position="674"/>
    </location>
</feature>
<feature type="compositionally biased region" description="Polar residues" evidence="1">
    <location>
        <begin position="626"/>
        <end position="645"/>
    </location>
</feature>
<gene>
    <name evidence="2" type="ORF">JR316_000200</name>
</gene>
<organism evidence="2">
    <name type="scientific">Psilocybe cubensis</name>
    <name type="common">Psychedelic mushroom</name>
    <name type="synonym">Stropharia cubensis</name>
    <dbReference type="NCBI Taxonomy" id="181762"/>
    <lineage>
        <taxon>Eukaryota</taxon>
        <taxon>Fungi</taxon>
        <taxon>Dikarya</taxon>
        <taxon>Basidiomycota</taxon>
        <taxon>Agaricomycotina</taxon>
        <taxon>Agaricomycetes</taxon>
        <taxon>Agaricomycetidae</taxon>
        <taxon>Agaricales</taxon>
        <taxon>Agaricineae</taxon>
        <taxon>Strophariaceae</taxon>
        <taxon>Psilocybe</taxon>
    </lineage>
</organism>
<comment type="caution">
    <text evidence="2">The sequence shown here is derived from an EMBL/GenBank/DDBJ whole genome shotgun (WGS) entry which is preliminary data.</text>
</comment>
<reference evidence="2" key="1">
    <citation type="submission" date="2021-02" db="EMBL/GenBank/DDBJ databases">
        <title>Psilocybe cubensis genome.</title>
        <authorList>
            <person name="Mckernan K.J."/>
            <person name="Crawford S."/>
            <person name="Trippe A."/>
            <person name="Kane L.T."/>
            <person name="Mclaughlin S."/>
        </authorList>
    </citation>
    <scope>NUCLEOTIDE SEQUENCE [LARGE SCALE GENOMIC DNA]</scope>
    <source>
        <strain evidence="2">MGC-MH-2018</strain>
    </source>
</reference>
<sequence length="674" mass="76209">MDATGSLTEDYKTLLLDDVFRTHDRRRKVYNHQEREKIEAFKQQYLDAGSNRGRKEVVCCILPVLFNYWIETGSRIVSQTEEFAQQEAKKLLKWIRNNWRSAKPTEAELTGHPKKRTTILWRTRKEEVYKEIATILGIDSVTAGTPGIFENRMKAMGNILARMSDNELKQLDLEGKALESVEYSDEQKRANANKHAFRKLDEASKRNWAEMGLMTITFVTQLTESGQLAVRVHDEIANILGVTSTSFEDQKSAEVTQLKRLIGLYVRGLLNAKNRARDGGGDGDGSSILMLDQDAQGFPKLPRDFEADKLNKRQLETLMGLYFSQHYSLATNGRSKHPPYDYIAKKQSAFISPDYLPHGLKLAPPRNMTIEDIRMLLTHLRQRQETFSLNQVFRFRKVKKHRKGEEIMFSQYPDEDIRLDEPKRPIPAPKKSRRRAKKSSKPTQVEARPIHIEEMPGASGLLSFEVPSTQITSIDNMHIDPQLLGHEVSVRPQETFPSNPSPNPIGLQDMSEIHQFSLASGPTSNLDMSNPALSHLQTFVYPPPESTAINSSGNGGIPLANIPTPPPAAPQPEPPASDSVQPAKLPNSRPKPRPRRKPVTPEEIAQAEENHRLLDEARDIERTLLANGSLTADPSSHVSNESAQPKGNRRKRPEVEESLIISGKRMRRVRERTS</sequence>